<evidence type="ECO:0000256" key="2">
    <source>
        <dbReference type="SAM" id="Phobius"/>
    </source>
</evidence>
<feature type="transmembrane region" description="Helical" evidence="2">
    <location>
        <begin position="126"/>
        <end position="147"/>
    </location>
</feature>
<keyword evidence="4" id="KW-1185">Reference proteome</keyword>
<accession>A0A2G9UVP9</accession>
<sequence length="153" mass="16604">MTIPLTLLDFPPFPKFSTDPTQYGHLLEHLSIESHICGGKSPPHLETDMLIGSLTPASRRSFGDGFYARSTPSPSPGGDWKGQDEDGDSVTSGAPSVHSILDDVPRTPKRPMSYLDPRNPSLVTEVLYVSIGLAVISLGVFVVYRIVRARRAA</sequence>
<name>A0A2G9UVP9_TELCI</name>
<dbReference type="OrthoDB" id="123971at2759"/>
<evidence type="ECO:0000256" key="1">
    <source>
        <dbReference type="SAM" id="MobiDB-lite"/>
    </source>
</evidence>
<keyword evidence="2" id="KW-1133">Transmembrane helix</keyword>
<evidence type="ECO:0000313" key="4">
    <source>
        <dbReference type="Proteomes" id="UP000230423"/>
    </source>
</evidence>
<organism evidence="3 4">
    <name type="scientific">Teladorsagia circumcincta</name>
    <name type="common">Brown stomach worm</name>
    <name type="synonym">Ostertagia circumcincta</name>
    <dbReference type="NCBI Taxonomy" id="45464"/>
    <lineage>
        <taxon>Eukaryota</taxon>
        <taxon>Metazoa</taxon>
        <taxon>Ecdysozoa</taxon>
        <taxon>Nematoda</taxon>
        <taxon>Chromadorea</taxon>
        <taxon>Rhabditida</taxon>
        <taxon>Rhabditina</taxon>
        <taxon>Rhabditomorpha</taxon>
        <taxon>Strongyloidea</taxon>
        <taxon>Trichostrongylidae</taxon>
        <taxon>Teladorsagia</taxon>
    </lineage>
</organism>
<feature type="region of interest" description="Disordered" evidence="1">
    <location>
        <begin position="62"/>
        <end position="105"/>
    </location>
</feature>
<keyword evidence="2" id="KW-0472">Membrane</keyword>
<dbReference type="Proteomes" id="UP000230423">
    <property type="component" value="Unassembled WGS sequence"/>
</dbReference>
<keyword evidence="2" id="KW-0812">Transmembrane</keyword>
<dbReference type="EMBL" id="KZ345312">
    <property type="protein sequence ID" value="PIO74233.1"/>
    <property type="molecule type" value="Genomic_DNA"/>
</dbReference>
<protein>
    <submittedName>
        <fullName evidence="3">Uncharacterized protein</fullName>
    </submittedName>
</protein>
<reference evidence="3 4" key="1">
    <citation type="submission" date="2015-09" db="EMBL/GenBank/DDBJ databases">
        <title>Draft genome of the parasitic nematode Teladorsagia circumcincta isolate WARC Sus (inbred).</title>
        <authorList>
            <person name="Mitreva M."/>
        </authorList>
    </citation>
    <scope>NUCLEOTIDE SEQUENCE [LARGE SCALE GENOMIC DNA]</scope>
    <source>
        <strain evidence="3 4">S</strain>
    </source>
</reference>
<evidence type="ECO:0000313" key="3">
    <source>
        <dbReference type="EMBL" id="PIO74233.1"/>
    </source>
</evidence>
<dbReference type="AlphaFoldDB" id="A0A2G9UVP9"/>
<proteinExistence type="predicted"/>
<gene>
    <name evidence="3" type="ORF">TELCIR_03766</name>
</gene>